<sequence length="220" mass="25148">MSKRKIIFCDFDGTITEKDNIIDIMKNFAPRGWEYTKDQILNQEISIREGVGKLFSLIPSNKKNEIADYVLSTAKLREGFKDFVAYTKENNIPLYIVSGGIDFFVYPMLNGIINKEQIYCNGSSFQGEKIQILWPHSCDSGCNNDCGCCKPTILRGFDSSSYEKIVVGDSITDLQAAKIADKVFARDYLIEKCKEHHIPFIPFSTFYEIIEFLEKKEVTI</sequence>
<dbReference type="PANTHER" id="PTHR28181">
    <property type="entry name" value="UPF0655 PROTEIN YCR015C"/>
    <property type="match status" value="1"/>
</dbReference>
<dbReference type="NCBIfam" id="NF007103">
    <property type="entry name" value="PRK09552.1"/>
    <property type="match status" value="1"/>
</dbReference>
<dbReference type="InterPro" id="IPR017718">
    <property type="entry name" value="HAD-SF_hydro_IB_MtnX"/>
</dbReference>
<organism evidence="5 6">
    <name type="scientific">Fictibacillus terranigra</name>
    <dbReference type="NCBI Taxonomy" id="3058424"/>
    <lineage>
        <taxon>Bacteria</taxon>
        <taxon>Bacillati</taxon>
        <taxon>Bacillota</taxon>
        <taxon>Bacilli</taxon>
        <taxon>Bacillales</taxon>
        <taxon>Fictibacillaceae</taxon>
        <taxon>Fictibacillus</taxon>
    </lineage>
</organism>
<dbReference type="InterPro" id="IPR036412">
    <property type="entry name" value="HAD-like_sf"/>
</dbReference>
<evidence type="ECO:0000256" key="3">
    <source>
        <dbReference type="ARBA" id="ARBA00023167"/>
    </source>
</evidence>
<comment type="similarity">
    <text evidence="4">Belongs to the HAD-like hydrolase superfamily. MtnX family.</text>
</comment>
<dbReference type="InterPro" id="IPR050849">
    <property type="entry name" value="HAD-like_hydrolase_phosphatase"/>
</dbReference>
<comment type="pathway">
    <text evidence="4">Amino-acid biosynthesis; L-methionine biosynthesis via salvage pathway; L-methionine from S-methyl-5-thio-alpha-D-ribose 1-phosphate: step 4/6.</text>
</comment>
<dbReference type="InterPro" id="IPR006384">
    <property type="entry name" value="HAD_hydro_PyrdxlP_Pase-like"/>
</dbReference>
<dbReference type="Proteomes" id="UP001168694">
    <property type="component" value="Unassembled WGS sequence"/>
</dbReference>
<dbReference type="EC" id="3.1.3.87" evidence="4"/>
<evidence type="ECO:0000256" key="4">
    <source>
        <dbReference type="HAMAP-Rule" id="MF_01680"/>
    </source>
</evidence>
<evidence type="ECO:0000256" key="2">
    <source>
        <dbReference type="ARBA" id="ARBA00022801"/>
    </source>
</evidence>
<dbReference type="NCBIfam" id="TIGR01489">
    <property type="entry name" value="DKMTPPase-SF"/>
    <property type="match status" value="1"/>
</dbReference>
<dbReference type="CDD" id="cd07524">
    <property type="entry name" value="HAD_Pase"/>
    <property type="match status" value="1"/>
</dbReference>
<reference evidence="5" key="1">
    <citation type="submission" date="2023-06" db="EMBL/GenBank/DDBJ databases">
        <title>Draft Genome Sequences of Representative Paenibacillus Polymyxa, Bacillus cereus, Fictibacillus sp., and Brevibacillus agri Strains Isolated from Amazonian Dark Earth.</title>
        <authorList>
            <person name="Pellegrinetti T.A."/>
            <person name="Cunha I.C.M."/>
            <person name="Chaves M.G."/>
            <person name="Freitas A.S."/>
            <person name="Silva A.V.R."/>
            <person name="Tsai S.M."/>
            <person name="Mendes L.W."/>
        </authorList>
    </citation>
    <scope>NUCLEOTIDE SEQUENCE</scope>
    <source>
        <strain evidence="5">CENA-BCM004</strain>
    </source>
</reference>
<dbReference type="SUPFAM" id="SSF56784">
    <property type="entry name" value="HAD-like"/>
    <property type="match status" value="1"/>
</dbReference>
<dbReference type="EMBL" id="JAUHLN010000002">
    <property type="protein sequence ID" value="MDN4073751.1"/>
    <property type="molecule type" value="Genomic_DNA"/>
</dbReference>
<dbReference type="HAMAP" id="MF_01680">
    <property type="entry name" value="Salvage_MtnX"/>
    <property type="match status" value="1"/>
</dbReference>
<comment type="function">
    <text evidence="4">Dephosphorylates 2-hydroxy-3-keto-5-methylthiopentenyl-1-phosphate (HK-MTPenyl-1-P) yielding 1,2-dihydroxy-3-keto-5-methylthiopentene (DHK-MTPene).</text>
</comment>
<dbReference type="InterPro" id="IPR023214">
    <property type="entry name" value="HAD_sf"/>
</dbReference>
<proteinExistence type="inferred from homology"/>
<keyword evidence="2 4" id="KW-0378">Hydrolase</keyword>
<dbReference type="Gene3D" id="3.90.1470.20">
    <property type="match status" value="1"/>
</dbReference>
<comment type="catalytic activity">
    <reaction evidence="4">
        <text>2-hydroxy-5-methylsulfanyl-3-oxopent-1-enyl phosphate + H2O = 1,2-dihydroxy-5-(methylsulfanyl)pent-1-en-3-one + phosphate</text>
        <dbReference type="Rhea" id="RHEA:14481"/>
        <dbReference type="ChEBI" id="CHEBI:15377"/>
        <dbReference type="ChEBI" id="CHEBI:43474"/>
        <dbReference type="ChEBI" id="CHEBI:49252"/>
        <dbReference type="ChEBI" id="CHEBI:59505"/>
        <dbReference type="EC" id="3.1.3.87"/>
    </reaction>
</comment>
<dbReference type="Pfam" id="PF12710">
    <property type="entry name" value="HAD"/>
    <property type="match status" value="1"/>
</dbReference>
<dbReference type="NCBIfam" id="TIGR03333">
    <property type="entry name" value="salvage_mtnX"/>
    <property type="match status" value="1"/>
</dbReference>
<dbReference type="GO" id="GO:0043716">
    <property type="term" value="F:2-hydroxy-3-keto-5-methylthiopentenyl-1-phosphate phosphatase activity"/>
    <property type="evidence" value="ECO:0007669"/>
    <property type="project" value="UniProtKB-EC"/>
</dbReference>
<accession>A0ABT8E757</accession>
<evidence type="ECO:0000256" key="1">
    <source>
        <dbReference type="ARBA" id="ARBA00022605"/>
    </source>
</evidence>
<protein>
    <recommendedName>
        <fullName evidence="4">2-hydroxy-3-keto-5-methylthiopentenyl-1-phosphate phosphatase</fullName>
        <shortName evidence="4">HK-MTPenyl-1-P phosphatase</shortName>
        <ecNumber evidence="4">3.1.3.87</ecNumber>
    </recommendedName>
</protein>
<comment type="caution">
    <text evidence="5">The sequence shown here is derived from an EMBL/GenBank/DDBJ whole genome shotgun (WGS) entry which is preliminary data.</text>
</comment>
<evidence type="ECO:0000313" key="5">
    <source>
        <dbReference type="EMBL" id="MDN4073751.1"/>
    </source>
</evidence>
<name>A0ABT8E757_9BACL</name>
<evidence type="ECO:0000313" key="6">
    <source>
        <dbReference type="Proteomes" id="UP001168694"/>
    </source>
</evidence>
<keyword evidence="6" id="KW-1185">Reference proteome</keyword>
<keyword evidence="3 4" id="KW-0486">Methionine biosynthesis</keyword>
<dbReference type="NCBIfam" id="TIGR01488">
    <property type="entry name" value="HAD-SF-IB"/>
    <property type="match status" value="1"/>
</dbReference>
<keyword evidence="1 4" id="KW-0028">Amino-acid biosynthesis</keyword>
<dbReference type="RefSeq" id="WP_290399851.1">
    <property type="nucleotide sequence ID" value="NZ_JAUHLN010000002.1"/>
</dbReference>
<dbReference type="PANTHER" id="PTHR28181:SF2">
    <property type="entry name" value="PHOSPHORIC MONOESTER HYDROLASE"/>
    <property type="match status" value="1"/>
</dbReference>
<dbReference type="Gene3D" id="3.40.50.1000">
    <property type="entry name" value="HAD superfamily/HAD-like"/>
    <property type="match status" value="1"/>
</dbReference>
<gene>
    <name evidence="4" type="primary">mtnX</name>
    <name evidence="5" type="ORF">QYF49_12130</name>
</gene>